<evidence type="ECO:0000256" key="3">
    <source>
        <dbReference type="ARBA" id="ARBA00022692"/>
    </source>
</evidence>
<evidence type="ECO:0000256" key="9">
    <source>
        <dbReference type="ARBA" id="ARBA00023180"/>
    </source>
</evidence>
<keyword evidence="3 11" id="KW-0812">Transmembrane</keyword>
<evidence type="ECO:0000256" key="2">
    <source>
        <dbReference type="ARBA" id="ARBA00022614"/>
    </source>
</evidence>
<dbReference type="InterPro" id="IPR001611">
    <property type="entry name" value="Leu-rich_rpt"/>
</dbReference>
<feature type="transmembrane region" description="Helical" evidence="11">
    <location>
        <begin position="463"/>
        <end position="489"/>
    </location>
</feature>
<feature type="transmembrane region" description="Helical" evidence="11">
    <location>
        <begin position="827"/>
        <end position="849"/>
    </location>
</feature>
<feature type="transmembrane region" description="Helical" evidence="11">
    <location>
        <begin position="794"/>
        <end position="815"/>
    </location>
</feature>
<evidence type="ECO:0000256" key="4">
    <source>
        <dbReference type="ARBA" id="ARBA00022729"/>
    </source>
</evidence>
<evidence type="ECO:0000256" key="11">
    <source>
        <dbReference type="SAM" id="Phobius"/>
    </source>
</evidence>
<evidence type="ECO:0000256" key="7">
    <source>
        <dbReference type="ARBA" id="ARBA00023136"/>
    </source>
</evidence>
<comment type="caution">
    <text evidence="12">The sequence shown here is derived from an EMBL/GenBank/DDBJ whole genome shotgun (WGS) entry which is preliminary data.</text>
</comment>
<protein>
    <recommendedName>
        <fullName evidence="14">L domain-like protein</fullName>
    </recommendedName>
</protein>
<feature type="transmembrane region" description="Helical" evidence="11">
    <location>
        <begin position="591"/>
        <end position="611"/>
    </location>
</feature>
<dbReference type="SUPFAM" id="SSF52058">
    <property type="entry name" value="L domain-like"/>
    <property type="match status" value="1"/>
</dbReference>
<sequence>MTGILNESIGDLFALDWLQLANGQITGSIPSSIGKLKNITYFELTEHKFEGAIPASVNNLTKLEGFYGYENRLEGRKRPPFNSCPNLLDLILSNNNLSRALPSFTSNPNLQVLSFSNNHLSAPLLPDFSATPHLQSLLAYNNDFSGTLSPTLFDLKNITSVILSGNPNLKGVLPTKLSTPSLSNLVIEGCSFTGPLPTTITFTSSIPPLPPTIIDVSLAYNQITGSIPPSFFSNTPNLKSFDVRQNKIGGSMPASLSTVTDLADLKLDLNDFTGALPSAITTWPIFAANNTNTTVLFGNVWSCPVPESVRGHSNEDPNHAYSCGSSEFVTPAILAAAAGALFVVAASFTKQCESVLSLIGTHTRGRFEGNDSINFHTEETAKEKKKKRSWRGSLKLFGIFAYTTILVVAFDFVYVFYVATNPTINPSSKVLANTALSQFKSTLLNERWAAKASMKLVNPKKRFNYLVFTMSIVMLLNALVVPSILILLLDERWFWYYWVQQEPHEADVPIKFCSWVDDNGNDVCPDPDYPNDGYTTHHYLTTFNYPWSLSGQCGSAVIQAYSPVVIFELLSSGFLQPALWWLCIDGGKSHVVKWTVLAIGVFLSQGLPQIVSQFSEDVDSGGMLGVVLGGVFAFVFIAGWGTTKLRKEEGEETTVENEITWFYLPNVDYLLEFFDYNVDEDRGNFDGGLKSVIDDFRLTEETFDEEKVEKIEEDKTDATKPQSPEYGEDLPYTYANLVKNIALVFTFGLASSLTAWIGCIGILFRWLALSFLVERFEKKTEGKAVKTDAQSIPFRCIVLVVICNVSFFGTAAILAGVTVGEEEKGGGVWTVLVLAVMVGALWSQIAVLSNREVGNFFVKTEVKDRGGKTDGDVVSSPMQDEERSDEIELKVI</sequence>
<dbReference type="InterPro" id="IPR032675">
    <property type="entry name" value="LRR_dom_sf"/>
</dbReference>
<proteinExistence type="predicted"/>
<name>A0A9W7ESF2_9STRA</name>
<feature type="transmembrane region" description="Helical" evidence="11">
    <location>
        <begin position="623"/>
        <end position="641"/>
    </location>
</feature>
<organism evidence="12 13">
    <name type="scientific">Triparma laevis f. inornata</name>
    <dbReference type="NCBI Taxonomy" id="1714386"/>
    <lineage>
        <taxon>Eukaryota</taxon>
        <taxon>Sar</taxon>
        <taxon>Stramenopiles</taxon>
        <taxon>Ochrophyta</taxon>
        <taxon>Bolidophyceae</taxon>
        <taxon>Parmales</taxon>
        <taxon>Triparmaceae</taxon>
        <taxon>Triparma</taxon>
    </lineage>
</organism>
<evidence type="ECO:0000256" key="6">
    <source>
        <dbReference type="ARBA" id="ARBA00022989"/>
    </source>
</evidence>
<dbReference type="PANTHER" id="PTHR27000:SF642">
    <property type="entry name" value="INACTIVE LEUCINE-RICH REPEAT RECEPTOR KINASE XIAO-RELATED"/>
    <property type="match status" value="1"/>
</dbReference>
<dbReference type="PANTHER" id="PTHR27000">
    <property type="entry name" value="LEUCINE-RICH REPEAT RECEPTOR-LIKE PROTEIN KINASE FAMILY PROTEIN-RELATED"/>
    <property type="match status" value="1"/>
</dbReference>
<comment type="subcellular location">
    <subcellularLocation>
        <location evidence="1">Membrane</location>
        <topology evidence="1">Single-pass membrane protein</topology>
    </subcellularLocation>
</comment>
<evidence type="ECO:0000256" key="10">
    <source>
        <dbReference type="SAM" id="MobiDB-lite"/>
    </source>
</evidence>
<dbReference type="GO" id="GO:0016020">
    <property type="term" value="C:membrane"/>
    <property type="evidence" value="ECO:0007669"/>
    <property type="project" value="UniProtKB-SubCell"/>
</dbReference>
<keyword evidence="5" id="KW-0677">Repeat</keyword>
<feature type="region of interest" description="Disordered" evidence="10">
    <location>
        <begin position="865"/>
        <end position="886"/>
    </location>
</feature>
<keyword evidence="6 11" id="KW-1133">Transmembrane helix</keyword>
<evidence type="ECO:0000313" key="12">
    <source>
        <dbReference type="EMBL" id="GMH89913.1"/>
    </source>
</evidence>
<evidence type="ECO:0000256" key="1">
    <source>
        <dbReference type="ARBA" id="ARBA00004167"/>
    </source>
</evidence>
<keyword evidence="7 11" id="KW-0472">Membrane</keyword>
<feature type="transmembrane region" description="Helical" evidence="11">
    <location>
        <begin position="328"/>
        <end position="348"/>
    </location>
</feature>
<dbReference type="AlphaFoldDB" id="A0A9W7ESF2"/>
<dbReference type="Proteomes" id="UP001162640">
    <property type="component" value="Unassembled WGS sequence"/>
</dbReference>
<evidence type="ECO:0008006" key="14">
    <source>
        <dbReference type="Google" id="ProtNLM"/>
    </source>
</evidence>
<gene>
    <name evidence="12" type="ORF">TL16_g11605</name>
</gene>
<keyword evidence="8" id="KW-0675">Receptor</keyword>
<dbReference type="EMBL" id="BLQM01000438">
    <property type="protein sequence ID" value="GMH89913.1"/>
    <property type="molecule type" value="Genomic_DNA"/>
</dbReference>
<dbReference type="Pfam" id="PF00560">
    <property type="entry name" value="LRR_1"/>
    <property type="match status" value="1"/>
</dbReference>
<keyword evidence="4" id="KW-0732">Signal</keyword>
<evidence type="ECO:0000313" key="13">
    <source>
        <dbReference type="Proteomes" id="UP001162640"/>
    </source>
</evidence>
<keyword evidence="2" id="KW-0433">Leucine-rich repeat</keyword>
<keyword evidence="9" id="KW-0325">Glycoprotein</keyword>
<accession>A0A9W7ESF2</accession>
<feature type="transmembrane region" description="Helical" evidence="11">
    <location>
        <begin position="394"/>
        <end position="417"/>
    </location>
</feature>
<dbReference type="Gene3D" id="3.80.10.10">
    <property type="entry name" value="Ribonuclease Inhibitor"/>
    <property type="match status" value="3"/>
</dbReference>
<evidence type="ECO:0000256" key="5">
    <source>
        <dbReference type="ARBA" id="ARBA00022737"/>
    </source>
</evidence>
<evidence type="ECO:0000256" key="8">
    <source>
        <dbReference type="ARBA" id="ARBA00023170"/>
    </source>
</evidence>
<reference evidence="13" key="1">
    <citation type="journal article" date="2023" name="Commun. Biol.">
        <title>Genome analysis of Parmales, the sister group of diatoms, reveals the evolutionary specialization of diatoms from phago-mixotrophs to photoautotrophs.</title>
        <authorList>
            <person name="Ban H."/>
            <person name="Sato S."/>
            <person name="Yoshikawa S."/>
            <person name="Yamada K."/>
            <person name="Nakamura Y."/>
            <person name="Ichinomiya M."/>
            <person name="Sato N."/>
            <person name="Blanc-Mathieu R."/>
            <person name="Endo H."/>
            <person name="Kuwata A."/>
            <person name="Ogata H."/>
        </authorList>
    </citation>
    <scope>NUCLEOTIDE SEQUENCE [LARGE SCALE GENOMIC DNA]</scope>
</reference>